<name>A0A7W9W1D4_9FIRM</name>
<dbReference type="Gene3D" id="3.40.50.1390">
    <property type="entry name" value="Resolvase, N-terminal catalytic domain"/>
    <property type="match status" value="1"/>
</dbReference>
<accession>A0A7W9W1D4</accession>
<evidence type="ECO:0008006" key="3">
    <source>
        <dbReference type="Google" id="ProtNLM"/>
    </source>
</evidence>
<evidence type="ECO:0000313" key="2">
    <source>
        <dbReference type="Proteomes" id="UP000522163"/>
    </source>
</evidence>
<organism evidence="1 2">
    <name type="scientific">Oribacterium sinus</name>
    <dbReference type="NCBI Taxonomy" id="237576"/>
    <lineage>
        <taxon>Bacteria</taxon>
        <taxon>Bacillati</taxon>
        <taxon>Bacillota</taxon>
        <taxon>Clostridia</taxon>
        <taxon>Lachnospirales</taxon>
        <taxon>Lachnospiraceae</taxon>
        <taxon>Oribacterium</taxon>
    </lineage>
</organism>
<dbReference type="GO" id="GO:0000150">
    <property type="term" value="F:DNA strand exchange activity"/>
    <property type="evidence" value="ECO:0007669"/>
    <property type="project" value="InterPro"/>
</dbReference>
<comment type="caution">
    <text evidence="1">The sequence shown here is derived from an EMBL/GenBank/DDBJ whole genome shotgun (WGS) entry which is preliminary data.</text>
</comment>
<proteinExistence type="predicted"/>
<dbReference type="InterPro" id="IPR036162">
    <property type="entry name" value="Resolvase-like_N_sf"/>
</dbReference>
<protein>
    <recommendedName>
        <fullName evidence="3">Resolvase, N terminal domain</fullName>
    </recommendedName>
</protein>
<gene>
    <name evidence="1" type="ORF">HNQ46_001816</name>
</gene>
<dbReference type="Proteomes" id="UP000522163">
    <property type="component" value="Unassembled WGS sequence"/>
</dbReference>
<sequence length="89" mass="10415">MLRTSKITALYEGLSRDDDLNGESNSITKQKQYLEDYVRRNGFTNIRHFTDEYNLRLIQFDTETAAKLHKITALGAKRQSESHHFFYGV</sequence>
<dbReference type="EMBL" id="JACHHH010000009">
    <property type="protein sequence ID" value="MBB6041826.1"/>
    <property type="molecule type" value="Genomic_DNA"/>
</dbReference>
<reference evidence="1 2" key="1">
    <citation type="submission" date="2020-08" db="EMBL/GenBank/DDBJ databases">
        <title>Genomic Encyclopedia of Type Strains, Phase IV (KMG-IV): sequencing the most valuable type-strain genomes for metagenomic binning, comparative biology and taxonomic classification.</title>
        <authorList>
            <person name="Goeker M."/>
        </authorList>
    </citation>
    <scope>NUCLEOTIDE SEQUENCE [LARGE SCALE GENOMIC DNA]</scope>
    <source>
        <strain evidence="1 2">DSM 17245</strain>
    </source>
</reference>
<dbReference type="AlphaFoldDB" id="A0A7W9W1D4"/>
<evidence type="ECO:0000313" key="1">
    <source>
        <dbReference type="EMBL" id="MBB6041826.1"/>
    </source>
</evidence>
<dbReference type="GO" id="GO:0003677">
    <property type="term" value="F:DNA binding"/>
    <property type="evidence" value="ECO:0007669"/>
    <property type="project" value="InterPro"/>
</dbReference>